<dbReference type="Pfam" id="PF06644">
    <property type="entry name" value="ATP11"/>
    <property type="match status" value="1"/>
</dbReference>
<comment type="similarity">
    <text evidence="2">Belongs to the ATP11 family.</text>
</comment>
<evidence type="ECO:0000313" key="6">
    <source>
        <dbReference type="Proteomes" id="UP000266723"/>
    </source>
</evidence>
<evidence type="ECO:0000256" key="2">
    <source>
        <dbReference type="ARBA" id="ARBA00009116"/>
    </source>
</evidence>
<organism evidence="5 6">
    <name type="scientific">Brassica cretica</name>
    <name type="common">Mustard</name>
    <dbReference type="NCBI Taxonomy" id="69181"/>
    <lineage>
        <taxon>Eukaryota</taxon>
        <taxon>Viridiplantae</taxon>
        <taxon>Streptophyta</taxon>
        <taxon>Embryophyta</taxon>
        <taxon>Tracheophyta</taxon>
        <taxon>Spermatophyta</taxon>
        <taxon>Magnoliopsida</taxon>
        <taxon>eudicotyledons</taxon>
        <taxon>Gunneridae</taxon>
        <taxon>Pentapetalae</taxon>
        <taxon>rosids</taxon>
        <taxon>malvids</taxon>
        <taxon>Brassicales</taxon>
        <taxon>Brassicaceae</taxon>
        <taxon>Brassiceae</taxon>
        <taxon>Brassica</taxon>
    </lineage>
</organism>
<evidence type="ECO:0000256" key="3">
    <source>
        <dbReference type="ARBA" id="ARBA00022946"/>
    </source>
</evidence>
<evidence type="ECO:0008006" key="7">
    <source>
        <dbReference type="Google" id="ProtNLM"/>
    </source>
</evidence>
<keyword evidence="6" id="KW-1185">Reference proteome</keyword>
<dbReference type="EMBL" id="QGKV02000649">
    <property type="protein sequence ID" value="KAF3581193.1"/>
    <property type="molecule type" value="Genomic_DNA"/>
</dbReference>
<dbReference type="Proteomes" id="UP000266723">
    <property type="component" value="Unassembled WGS sequence"/>
</dbReference>
<sequence length="313" mass="35411">MRLRRILSSISNLATEKLSFSSYPSRQIFTARSSSSQRNAGSNLSEALPGNHIKWASLGSVRNSRFASGFTPLQPKPLDSIMDLERAKTKSPEELTSIWDDVILTLSLPPKFIQDIEVGFWDLTSRYQDEDLEGIKGVPDIGDGFRARIAGPNLVVVLVVVCRSLLPQMPPASPIEYRGTAIPIEDRDRACVVRYFVIPLWRGSGYITMFAQVEAPHMIFTGLEDYKARGTQAAPYLTSTFYTELSETKDLVLIRGDVVFTSKLTDEEAKWIMETAQSFYLNDTRYKLLERFNKHTHDFEFKDVLQALDMPIL</sequence>
<evidence type="ECO:0000313" key="5">
    <source>
        <dbReference type="EMBL" id="KAF3581193.1"/>
    </source>
</evidence>
<keyword evidence="3" id="KW-0809">Transit peptide</keyword>
<accession>A0ABQ7DT17</accession>
<dbReference type="InterPro" id="IPR010591">
    <property type="entry name" value="ATP11"/>
</dbReference>
<proteinExistence type="inferred from homology"/>
<dbReference type="PANTHER" id="PTHR13126:SF0">
    <property type="entry name" value="ATP SYNTHASE MITOCHONDRIAL F1 COMPLEX ASSEMBLY FACTOR 1"/>
    <property type="match status" value="1"/>
</dbReference>
<name>A0ABQ7DT17_BRACR</name>
<protein>
    <recommendedName>
        <fullName evidence="7">ATP synthase mitochondrial F1 complex assembly factor 1</fullName>
    </recommendedName>
</protein>
<gene>
    <name evidence="5" type="ORF">DY000_02035205</name>
</gene>
<comment type="subcellular location">
    <subcellularLocation>
        <location evidence="1">Mitochondrion</location>
    </subcellularLocation>
</comment>
<reference evidence="5 6" key="1">
    <citation type="journal article" date="2020" name="BMC Genomics">
        <title>Intraspecific diversification of the crop wild relative Brassica cretica Lam. using demographic model selection.</title>
        <authorList>
            <person name="Kioukis A."/>
            <person name="Michalopoulou V.A."/>
            <person name="Briers L."/>
            <person name="Pirintsos S."/>
            <person name="Studholme D.J."/>
            <person name="Pavlidis P."/>
            <person name="Sarris P.F."/>
        </authorList>
    </citation>
    <scope>NUCLEOTIDE SEQUENCE [LARGE SCALE GENOMIC DNA]</scope>
    <source>
        <strain evidence="6">cv. PFS-1207/04</strain>
    </source>
</reference>
<comment type="caution">
    <text evidence="5">The sequence shown here is derived from an EMBL/GenBank/DDBJ whole genome shotgun (WGS) entry which is preliminary data.</text>
</comment>
<evidence type="ECO:0000256" key="4">
    <source>
        <dbReference type="ARBA" id="ARBA00023128"/>
    </source>
</evidence>
<keyword evidence="4" id="KW-0496">Mitochondrion</keyword>
<dbReference type="PANTHER" id="PTHR13126">
    <property type="entry name" value="CHAPERONE ATP11"/>
    <property type="match status" value="1"/>
</dbReference>
<evidence type="ECO:0000256" key="1">
    <source>
        <dbReference type="ARBA" id="ARBA00004173"/>
    </source>
</evidence>